<dbReference type="AlphaFoldDB" id="A0A849L132"/>
<feature type="chain" id="PRO_5033017742" evidence="1">
    <location>
        <begin position="37"/>
        <end position="295"/>
    </location>
</feature>
<dbReference type="RefSeq" id="WP_171323296.1">
    <property type="nucleotide sequence ID" value="NZ_JABFBC010000001.1"/>
</dbReference>
<evidence type="ECO:0000313" key="2">
    <source>
        <dbReference type="EMBL" id="NNU79929.1"/>
    </source>
</evidence>
<comment type="caution">
    <text evidence="2">The sequence shown here is derived from an EMBL/GenBank/DDBJ whole genome shotgun (WGS) entry which is preliminary data.</text>
</comment>
<reference evidence="2 3" key="1">
    <citation type="submission" date="2020-05" db="EMBL/GenBank/DDBJ databases">
        <title>Gimesia benthica sp. nov., a novel planctomycete isolated from a deep-sea water sample of the Northwest Indian Ocean.</title>
        <authorList>
            <person name="Wang J."/>
            <person name="Ruan C."/>
            <person name="Song L."/>
            <person name="Zhu Y."/>
            <person name="Li A."/>
            <person name="Zheng X."/>
            <person name="Wang L."/>
            <person name="Lu Z."/>
            <person name="Huang Y."/>
            <person name="Du W."/>
            <person name="Zhou Y."/>
            <person name="Huang L."/>
            <person name="Dai X."/>
        </authorList>
    </citation>
    <scope>NUCLEOTIDE SEQUENCE [LARGE SCALE GENOMIC DNA]</scope>
    <source>
        <strain evidence="2 3">YYQ-30</strain>
    </source>
</reference>
<sequence length="295" mass="31191">MRAKSMLGAAGSKRALRSGMTCLAALMALAAGPAPAQLIGEVDQAELKNWRIAEGNVIRFCQFDVNLTNDFDKAVAGEIADRLLLDSEFITVGADYGMDGDGLEADVFKLLWNECEVVLGFQVGPVQYAPEFTVTRPWVSYDYMVLASADGPASIADLPSGSRIATPLASPGDLALARWMATEGADAGLKRIPFARARDQMDAVLTDQTEAMLIFSPVFAVLAQDMAEQAARLHPVAIDPAIASPTSIGGIMLAGSAFLRAEIDRAIDSMIEDGTIEDLLDLHGFSGIPARAGGA</sequence>
<name>A0A849L132_9RHOB</name>
<organism evidence="2 3">
    <name type="scientific">Halovulum dunhuangense</name>
    <dbReference type="NCBI Taxonomy" id="1505036"/>
    <lineage>
        <taxon>Bacteria</taxon>
        <taxon>Pseudomonadati</taxon>
        <taxon>Pseudomonadota</taxon>
        <taxon>Alphaproteobacteria</taxon>
        <taxon>Rhodobacterales</taxon>
        <taxon>Paracoccaceae</taxon>
        <taxon>Halovulum</taxon>
    </lineage>
</organism>
<evidence type="ECO:0000313" key="3">
    <source>
        <dbReference type="Proteomes" id="UP000572377"/>
    </source>
</evidence>
<dbReference type="Gene3D" id="3.40.190.10">
    <property type="entry name" value="Periplasmic binding protein-like II"/>
    <property type="match status" value="2"/>
</dbReference>
<proteinExistence type="predicted"/>
<keyword evidence="3" id="KW-1185">Reference proteome</keyword>
<protein>
    <submittedName>
        <fullName evidence="2">Transporter substrate-binding domain-containing protein</fullName>
    </submittedName>
</protein>
<dbReference type="EMBL" id="JABFBC010000001">
    <property type="protein sequence ID" value="NNU79929.1"/>
    <property type="molecule type" value="Genomic_DNA"/>
</dbReference>
<dbReference type="Proteomes" id="UP000572377">
    <property type="component" value="Unassembled WGS sequence"/>
</dbReference>
<accession>A0A849L132</accession>
<dbReference type="SUPFAM" id="SSF53850">
    <property type="entry name" value="Periplasmic binding protein-like II"/>
    <property type="match status" value="1"/>
</dbReference>
<feature type="signal peptide" evidence="1">
    <location>
        <begin position="1"/>
        <end position="36"/>
    </location>
</feature>
<evidence type="ECO:0000256" key="1">
    <source>
        <dbReference type="SAM" id="SignalP"/>
    </source>
</evidence>
<keyword evidence="1" id="KW-0732">Signal</keyword>
<gene>
    <name evidence="2" type="ORF">HMH01_05700</name>
</gene>